<dbReference type="InterPro" id="IPR006158">
    <property type="entry name" value="Cobalamin-bd"/>
</dbReference>
<feature type="domain" description="B12-binding" evidence="1">
    <location>
        <begin position="120"/>
        <end position="259"/>
    </location>
</feature>
<protein>
    <recommendedName>
        <fullName evidence="1">B12-binding domain-containing protein</fullName>
    </recommendedName>
</protein>
<dbReference type="GeneID" id="79799147"/>
<dbReference type="Pfam" id="PF02310">
    <property type="entry name" value="B12-binding"/>
    <property type="match status" value="1"/>
</dbReference>
<dbReference type="Proteomes" id="UP000004925">
    <property type="component" value="Unassembled WGS sequence"/>
</dbReference>
<dbReference type="PROSITE" id="PS51332">
    <property type="entry name" value="B12_BINDING"/>
    <property type="match status" value="1"/>
</dbReference>
<evidence type="ECO:0000259" key="1">
    <source>
        <dbReference type="PROSITE" id="PS51332"/>
    </source>
</evidence>
<dbReference type="EMBL" id="ACDE02000023">
    <property type="protein sequence ID" value="EEO41025.1"/>
    <property type="molecule type" value="Genomic_DNA"/>
</dbReference>
<dbReference type="HOGENOM" id="CLU_065773_0_0_0"/>
<sequence>MSSGLYSTEKRDFDTTLDLTQIRPYGDTMNDGKVQMSFTLPVACNEKGIEAALQLARKMGFVNPAVAFSEALDKEFSFYVVYGATSFSVDYTAIKVQALEIDTMDMHECEKYIEENFNREVVMVGASTGTDAHTVGIDAIMNMKGYAGHYGLERYKGVRAYNLGSQVPNEEFIKKAIELKADALLVSQTVTQKDVHIENLTNLVELLEAEGLRDKIILIAGGARITNDLAKELGYDAGFGPGKYADDVATFILKEMVERGMNK</sequence>
<organism evidence="2 3">
    <name type="scientific">Fusobacterium vincentii 4_1_13</name>
    <dbReference type="NCBI Taxonomy" id="469606"/>
    <lineage>
        <taxon>Bacteria</taxon>
        <taxon>Fusobacteriati</taxon>
        <taxon>Fusobacteriota</taxon>
        <taxon>Fusobacteriia</taxon>
        <taxon>Fusobacteriales</taxon>
        <taxon>Fusobacteriaceae</taxon>
        <taxon>Fusobacterium</taxon>
    </lineage>
</organism>
<dbReference type="Gene3D" id="3.30.30.60">
    <property type="entry name" value="D-lysine 5,6-aminomutase beta subunit KamE, N-terminal domain"/>
    <property type="match status" value="1"/>
</dbReference>
<dbReference type="Pfam" id="PF16554">
    <property type="entry name" value="OAM_dimer"/>
    <property type="match status" value="1"/>
</dbReference>
<accession>A0A0M1VWK4</accession>
<name>A0A0M1VWK4_FUSVC</name>
<dbReference type="RefSeq" id="WP_005890714.1">
    <property type="nucleotide sequence ID" value="NZ_KQ235738.1"/>
</dbReference>
<dbReference type="AlphaFoldDB" id="A0A0M1VWK4"/>
<dbReference type="InterPro" id="IPR028991">
    <property type="entry name" value="KamE_N"/>
</dbReference>
<dbReference type="CDD" id="cd02067">
    <property type="entry name" value="B12-binding"/>
    <property type="match status" value="1"/>
</dbReference>
<dbReference type="eggNOG" id="COG5012">
    <property type="taxonomic scope" value="Bacteria"/>
</dbReference>
<dbReference type="Gene3D" id="3.40.50.280">
    <property type="entry name" value="Cobalamin-binding domain"/>
    <property type="match status" value="1"/>
</dbReference>
<dbReference type="InterPro" id="IPR036843">
    <property type="entry name" value="KamE_N_sf"/>
</dbReference>
<reference evidence="2 3" key="1">
    <citation type="submission" date="2011-10" db="EMBL/GenBank/DDBJ databases">
        <title>The Genome Sequence of Fusobacterium sp. 4_1_13.</title>
        <authorList>
            <consortium name="The Broad Institute Genome Sequencing Platform"/>
            <person name="Earl A."/>
            <person name="Ward D."/>
            <person name="Feldgarden M."/>
            <person name="Gevers D."/>
            <person name="Strauss J."/>
            <person name="Ambrose C."/>
            <person name="Allen-Vercoe E."/>
            <person name="Young S.K."/>
            <person name="Zeng Q."/>
            <person name="Gargeya S."/>
            <person name="Fitzgerald M."/>
            <person name="Haas B."/>
            <person name="Abouelleil A."/>
            <person name="Alvarado L."/>
            <person name="Arachchi H.M."/>
            <person name="Berlin A."/>
            <person name="Brown A."/>
            <person name="Chapman S.B."/>
            <person name="Chen Z."/>
            <person name="Dunbar C."/>
            <person name="Freedman E."/>
            <person name="Gearin G."/>
            <person name="Goldberg J."/>
            <person name="Griggs A."/>
            <person name="Gujja S."/>
            <person name="Heiman D."/>
            <person name="Howarth C."/>
            <person name="Larson L."/>
            <person name="Lui A."/>
            <person name="MacDonald P.J."/>
            <person name="Montmayeur A."/>
            <person name="Murphy C."/>
            <person name="Neiman D."/>
            <person name="Pearson M."/>
            <person name="Priest M."/>
            <person name="Roberts A."/>
            <person name="Saif S."/>
            <person name="Shea T."/>
            <person name="Shenoy N."/>
            <person name="Sisk P."/>
            <person name="Stolte C."/>
            <person name="Sykes S."/>
            <person name="Wortman J."/>
            <person name="Nusbaum C."/>
            <person name="Birren B."/>
        </authorList>
    </citation>
    <scope>NUCLEOTIDE SEQUENCE [LARGE SCALE GENOMIC DNA]</scope>
    <source>
        <strain evidence="2 3">4_1_13</strain>
    </source>
</reference>
<evidence type="ECO:0000313" key="2">
    <source>
        <dbReference type="EMBL" id="EEO41025.1"/>
    </source>
</evidence>
<dbReference type="InterPro" id="IPR036724">
    <property type="entry name" value="Cobalamin-bd_sf"/>
</dbReference>
<evidence type="ECO:0000313" key="3">
    <source>
        <dbReference type="Proteomes" id="UP000004925"/>
    </source>
</evidence>
<gene>
    <name evidence="2" type="ORF">FSCG_01738</name>
</gene>
<proteinExistence type="predicted"/>
<dbReference type="GO" id="GO:0046872">
    <property type="term" value="F:metal ion binding"/>
    <property type="evidence" value="ECO:0007669"/>
    <property type="project" value="InterPro"/>
</dbReference>
<dbReference type="GO" id="GO:0031419">
    <property type="term" value="F:cobalamin binding"/>
    <property type="evidence" value="ECO:0007669"/>
    <property type="project" value="InterPro"/>
</dbReference>
<dbReference type="SUPFAM" id="SSF117778">
    <property type="entry name" value="D-lysine 5,6-aminomutase beta subunit KamE, N-terminal domain"/>
    <property type="match status" value="1"/>
</dbReference>
<dbReference type="SUPFAM" id="SSF52242">
    <property type="entry name" value="Cobalamin (vitamin B12)-binding domain"/>
    <property type="match status" value="1"/>
</dbReference>
<dbReference type="GO" id="GO:0046983">
    <property type="term" value="F:protein dimerization activity"/>
    <property type="evidence" value="ECO:0007669"/>
    <property type="project" value="InterPro"/>
</dbReference>
<comment type="caution">
    <text evidence="2">The sequence shown here is derived from an EMBL/GenBank/DDBJ whole genome shotgun (WGS) entry which is preliminary data.</text>
</comment>